<accession>A0A9X3UGW6</accession>
<keyword evidence="2" id="KW-1185">Reference proteome</keyword>
<gene>
    <name evidence="1" type="ORF">OQ273_05660</name>
</gene>
<evidence type="ECO:0000313" key="2">
    <source>
        <dbReference type="Proteomes" id="UP001151234"/>
    </source>
</evidence>
<comment type="caution">
    <text evidence="1">The sequence shown here is derived from an EMBL/GenBank/DDBJ whole genome shotgun (WGS) entry which is preliminary data.</text>
</comment>
<dbReference type="RefSeq" id="WP_267989497.1">
    <property type="nucleotide sequence ID" value="NZ_JAPJZI010000001.1"/>
</dbReference>
<evidence type="ECO:0000313" key="1">
    <source>
        <dbReference type="EMBL" id="MDA5398055.1"/>
    </source>
</evidence>
<name>A0A9X3UGW6_9HYPH</name>
<organism evidence="1 2">
    <name type="scientific">Hoeflea prorocentri</name>
    <dbReference type="NCBI Taxonomy" id="1922333"/>
    <lineage>
        <taxon>Bacteria</taxon>
        <taxon>Pseudomonadati</taxon>
        <taxon>Pseudomonadota</taxon>
        <taxon>Alphaproteobacteria</taxon>
        <taxon>Hyphomicrobiales</taxon>
        <taxon>Rhizobiaceae</taxon>
        <taxon>Hoeflea</taxon>
    </lineage>
</organism>
<proteinExistence type="predicted"/>
<reference evidence="1" key="1">
    <citation type="submission" date="2022-11" db="EMBL/GenBank/DDBJ databases">
        <title>Draft genome sequence of Hoeflea poritis E7-10 and Hoeflea prorocentri PM5-8, separated from scleractinian coral Porites lutea and marine dinoflagellate.</title>
        <authorList>
            <person name="Zhang G."/>
            <person name="Wei Q."/>
            <person name="Cai L."/>
        </authorList>
    </citation>
    <scope>NUCLEOTIDE SEQUENCE</scope>
    <source>
        <strain evidence="1">PM5-8</strain>
    </source>
</reference>
<sequence length="67" mass="7468">MNIALSEATPAGPLCKYQDACFDYVTLLGYSQRRCLLLNELFADLDRWLAVSQLCVADICDAVLEHS</sequence>
<dbReference type="AlphaFoldDB" id="A0A9X3UGW6"/>
<protein>
    <submittedName>
        <fullName evidence="1">Uncharacterized protein</fullName>
    </submittedName>
</protein>
<dbReference type="EMBL" id="JAPJZI010000001">
    <property type="protein sequence ID" value="MDA5398055.1"/>
    <property type="molecule type" value="Genomic_DNA"/>
</dbReference>
<dbReference type="Proteomes" id="UP001151234">
    <property type="component" value="Unassembled WGS sequence"/>
</dbReference>